<keyword evidence="4" id="KW-0547">Nucleotide-binding</keyword>
<evidence type="ECO:0000313" key="13">
    <source>
        <dbReference type="Proteomes" id="UP000324897"/>
    </source>
</evidence>
<dbReference type="AlphaFoldDB" id="A0A5J9VYB6"/>
<dbReference type="Gene3D" id="1.20.5.4130">
    <property type="match status" value="1"/>
</dbReference>
<evidence type="ECO:0000256" key="6">
    <source>
        <dbReference type="ARBA" id="ARBA00023054"/>
    </source>
</evidence>
<comment type="caution">
    <text evidence="12">The sequence shown here is derived from an EMBL/GenBank/DDBJ whole genome shotgun (WGS) entry which is preliminary data.</text>
</comment>
<dbReference type="PANTHER" id="PTHR19338:SF32">
    <property type="entry name" value="OS06G0287500 PROTEIN"/>
    <property type="match status" value="1"/>
</dbReference>
<dbReference type="GO" id="GO:0051707">
    <property type="term" value="P:response to other organism"/>
    <property type="evidence" value="ECO:0007669"/>
    <property type="project" value="UniProtKB-ARBA"/>
</dbReference>
<feature type="domain" description="Disease resistance protein winged helix" evidence="10">
    <location>
        <begin position="356"/>
        <end position="419"/>
    </location>
</feature>
<dbReference type="InterPro" id="IPR058922">
    <property type="entry name" value="WHD_DRP"/>
</dbReference>
<dbReference type="SUPFAM" id="SSF52047">
    <property type="entry name" value="RNI-like"/>
    <property type="match status" value="1"/>
</dbReference>
<dbReference type="Gramene" id="TVU40344">
    <property type="protein sequence ID" value="TVU40344"/>
    <property type="gene ID" value="EJB05_13805"/>
</dbReference>
<dbReference type="InterPro" id="IPR041118">
    <property type="entry name" value="Rx_N"/>
</dbReference>
<dbReference type="Gene3D" id="3.40.50.300">
    <property type="entry name" value="P-loop containing nucleotide triphosphate hydrolases"/>
    <property type="match status" value="1"/>
</dbReference>
<dbReference type="Pfam" id="PF23598">
    <property type="entry name" value="LRR_14"/>
    <property type="match status" value="1"/>
</dbReference>
<name>A0A5J9VYB6_9POAL</name>
<reference evidence="12 13" key="1">
    <citation type="journal article" date="2019" name="Sci. Rep.">
        <title>A high-quality genome of Eragrostis curvula grass provides insights into Poaceae evolution and supports new strategies to enhance forage quality.</title>
        <authorList>
            <person name="Carballo J."/>
            <person name="Santos B.A.C.M."/>
            <person name="Zappacosta D."/>
            <person name="Garbus I."/>
            <person name="Selva J.P."/>
            <person name="Gallo C.A."/>
            <person name="Diaz A."/>
            <person name="Albertini E."/>
            <person name="Caccamo M."/>
            <person name="Echenique V."/>
        </authorList>
    </citation>
    <scope>NUCLEOTIDE SEQUENCE [LARGE SCALE GENOMIC DNA]</scope>
    <source>
        <strain evidence="13">cv. Victoria</strain>
        <tissue evidence="12">Leaf</tissue>
    </source>
</reference>
<organism evidence="12 13">
    <name type="scientific">Eragrostis curvula</name>
    <name type="common">weeping love grass</name>
    <dbReference type="NCBI Taxonomy" id="38414"/>
    <lineage>
        <taxon>Eukaryota</taxon>
        <taxon>Viridiplantae</taxon>
        <taxon>Streptophyta</taxon>
        <taxon>Embryophyta</taxon>
        <taxon>Tracheophyta</taxon>
        <taxon>Spermatophyta</taxon>
        <taxon>Magnoliopsida</taxon>
        <taxon>Liliopsida</taxon>
        <taxon>Poales</taxon>
        <taxon>Poaceae</taxon>
        <taxon>PACMAD clade</taxon>
        <taxon>Chloridoideae</taxon>
        <taxon>Eragrostideae</taxon>
        <taxon>Eragrostidinae</taxon>
        <taxon>Eragrostis</taxon>
    </lineage>
</organism>
<dbReference type="InterPro" id="IPR038005">
    <property type="entry name" value="RX-like_CC"/>
</dbReference>
<evidence type="ECO:0000259" key="9">
    <source>
        <dbReference type="Pfam" id="PF18052"/>
    </source>
</evidence>
<dbReference type="Pfam" id="PF23559">
    <property type="entry name" value="WHD_DRP"/>
    <property type="match status" value="1"/>
</dbReference>
<gene>
    <name evidence="12" type="ORF">EJB05_13805</name>
</gene>
<dbReference type="InterPro" id="IPR055414">
    <property type="entry name" value="LRR_R13L4/SHOC2-like"/>
</dbReference>
<evidence type="ECO:0000259" key="8">
    <source>
        <dbReference type="Pfam" id="PF00931"/>
    </source>
</evidence>
<evidence type="ECO:0000313" key="12">
    <source>
        <dbReference type="EMBL" id="TVU40344.1"/>
    </source>
</evidence>
<protein>
    <recommendedName>
        <fullName evidence="14">AAA+ ATPase domain-containing protein</fullName>
    </recommendedName>
</protein>
<keyword evidence="6" id="KW-0175">Coiled coil</keyword>
<dbReference type="PANTHER" id="PTHR19338">
    <property type="entry name" value="TRANSLOCASE OF INNER MITOCHONDRIAL MEMBRANE 13 HOMOLOG"/>
    <property type="match status" value="1"/>
</dbReference>
<dbReference type="CDD" id="cd14798">
    <property type="entry name" value="RX-CC_like"/>
    <property type="match status" value="1"/>
</dbReference>
<evidence type="ECO:0000259" key="11">
    <source>
        <dbReference type="Pfam" id="PF23598"/>
    </source>
</evidence>
<feature type="domain" description="Disease resistance R13L4/SHOC-2-like LRR" evidence="11">
    <location>
        <begin position="482"/>
        <end position="714"/>
    </location>
</feature>
<dbReference type="InterPro" id="IPR002182">
    <property type="entry name" value="NB-ARC"/>
</dbReference>
<dbReference type="OrthoDB" id="693806at2759"/>
<evidence type="ECO:0000256" key="7">
    <source>
        <dbReference type="SAM" id="MobiDB-lite"/>
    </source>
</evidence>
<dbReference type="Proteomes" id="UP000324897">
    <property type="component" value="Chromosome 4"/>
</dbReference>
<dbReference type="GO" id="GO:0006952">
    <property type="term" value="P:defense response"/>
    <property type="evidence" value="ECO:0007669"/>
    <property type="project" value="UniProtKB-KW"/>
</dbReference>
<evidence type="ECO:0000259" key="10">
    <source>
        <dbReference type="Pfam" id="PF23559"/>
    </source>
</evidence>
<dbReference type="GO" id="GO:0043531">
    <property type="term" value="F:ADP binding"/>
    <property type="evidence" value="ECO:0007669"/>
    <property type="project" value="InterPro"/>
</dbReference>
<sequence>MADTVFSMARTILGSAISKAASAAAEEMSLLMGVQKEIWFMKDELKTMQAFLIAAEALKKKDLLLKVWADQVRSLSYDIEDCFDEFMVHVASQSLTQQLMKLKDRHRIAIQIRNLKSRVEEVSGRNTRYSLIKTEATNTDEAQSFMEDVRNHSAKTINEADLVGFSNHKAELLAMINAQHSDGQAQVICVVGMGGLGKTTLVRKIYESKEGIENKFPYRAWITVSQSFSRIEMLQHMIRQLFGNDCLKSCLEQLQGKAAVQVQVEHLGKYLEEKLSEKRYFVVLDDVWTTDSWICVRDFCLPGTDNRDSLIVITTRDARVAEACTSKSGSKPFTLELKPLEKDHSIELLLRKDEKKRSRLVGRWIAEGLVRARVGMTSEEVGKSYFNELISRSMVQPSRVNLEGVVKSCRIHDIMRDIIVKLSKEEGFVYTSADNVPNLVEENFRHVSCHGSKCSTVVDSVVRHEVIAELHMAYSNCWSETSGVKVPRGIGNLKELQTLETVDIKRTSGKAIRELGELSKLRKLSVTTKGATEKKCMTLCKVIQKLSSLGSLQIEAGKGETVEWLDSVSSPPPLRTLSLYGRIGDKVDWFRNLTQLVKLRLCWSELEGKAVKIFGALPHLMLLVLRGDYSYAGKELVFRAPDFLNLRKLAIGGARELMEIRFEQNASPKTVADPGINGIKHLPNLKEISLGYESKVARLGMLEEEVRAHPNQPMLRLEEDRSYHDLGDAGGPDEYFDAMESLPDHDGEGAESITPTASNS</sequence>
<dbReference type="SUPFAM" id="SSF52540">
    <property type="entry name" value="P-loop containing nucleoside triphosphate hydrolases"/>
    <property type="match status" value="1"/>
</dbReference>
<keyword evidence="2" id="KW-0433">Leucine-rich repeat</keyword>
<dbReference type="InterPro" id="IPR032675">
    <property type="entry name" value="LRR_dom_sf"/>
</dbReference>
<feature type="region of interest" description="Disordered" evidence="7">
    <location>
        <begin position="723"/>
        <end position="760"/>
    </location>
</feature>
<keyword evidence="3" id="KW-0677">Repeat</keyword>
<keyword evidence="5" id="KW-0611">Plant defense</keyword>
<accession>A0A5J9VYB6</accession>
<dbReference type="Gene3D" id="3.80.10.10">
    <property type="entry name" value="Ribonuclease Inhibitor"/>
    <property type="match status" value="1"/>
</dbReference>
<evidence type="ECO:0008006" key="14">
    <source>
        <dbReference type="Google" id="ProtNLM"/>
    </source>
</evidence>
<dbReference type="PRINTS" id="PR00364">
    <property type="entry name" value="DISEASERSIST"/>
</dbReference>
<dbReference type="EMBL" id="RWGY01000007">
    <property type="protein sequence ID" value="TVU40344.1"/>
    <property type="molecule type" value="Genomic_DNA"/>
</dbReference>
<comment type="similarity">
    <text evidence="1">Belongs to the disease resistance NB-LRR family.</text>
</comment>
<keyword evidence="13" id="KW-1185">Reference proteome</keyword>
<evidence type="ECO:0000256" key="4">
    <source>
        <dbReference type="ARBA" id="ARBA00022741"/>
    </source>
</evidence>
<feature type="domain" description="NB-ARC" evidence="8">
    <location>
        <begin position="182"/>
        <end position="352"/>
    </location>
</feature>
<evidence type="ECO:0000256" key="2">
    <source>
        <dbReference type="ARBA" id="ARBA00022614"/>
    </source>
</evidence>
<evidence type="ECO:0000256" key="1">
    <source>
        <dbReference type="ARBA" id="ARBA00008894"/>
    </source>
</evidence>
<feature type="domain" description="Disease resistance N-terminal" evidence="9">
    <location>
        <begin position="13"/>
        <end position="99"/>
    </location>
</feature>
<evidence type="ECO:0000256" key="3">
    <source>
        <dbReference type="ARBA" id="ARBA00022737"/>
    </source>
</evidence>
<dbReference type="InterPro" id="IPR027417">
    <property type="entry name" value="P-loop_NTPase"/>
</dbReference>
<dbReference type="Pfam" id="PF18052">
    <property type="entry name" value="Rx_N"/>
    <property type="match status" value="1"/>
</dbReference>
<proteinExistence type="inferred from homology"/>
<dbReference type="Pfam" id="PF00931">
    <property type="entry name" value="NB-ARC"/>
    <property type="match status" value="1"/>
</dbReference>
<evidence type="ECO:0000256" key="5">
    <source>
        <dbReference type="ARBA" id="ARBA00022821"/>
    </source>
</evidence>